<evidence type="ECO:0000256" key="1">
    <source>
        <dbReference type="ARBA" id="ARBA00005820"/>
    </source>
</evidence>
<dbReference type="AlphaFoldDB" id="A0A7Y4P2D5"/>
<reference evidence="7 10" key="2">
    <citation type="submission" date="2020-08" db="EMBL/GenBank/DDBJ databases">
        <title>Sequencing the genomes of 1000 actinobacteria strains.</title>
        <authorList>
            <person name="Klenk H.-P."/>
        </authorList>
    </citation>
    <scope>NUCLEOTIDE SEQUENCE [LARGE SCALE GENOMIC DNA]</scope>
    <source>
        <strain evidence="7 10">DSM 15626</strain>
    </source>
</reference>
<dbReference type="Pfam" id="PF00931">
    <property type="entry name" value="NB-ARC"/>
    <property type="match status" value="1"/>
</dbReference>
<dbReference type="GO" id="GO:0043531">
    <property type="term" value="F:ADP binding"/>
    <property type="evidence" value="ECO:0007669"/>
    <property type="project" value="InterPro"/>
</dbReference>
<dbReference type="Pfam" id="PF00486">
    <property type="entry name" value="Trans_reg_C"/>
    <property type="match status" value="1"/>
</dbReference>
<dbReference type="GO" id="GO:0006355">
    <property type="term" value="P:regulation of DNA-templated transcription"/>
    <property type="evidence" value="ECO:0007669"/>
    <property type="project" value="InterPro"/>
</dbReference>
<organism evidence="8 9">
    <name type="scientific">Kribbella sandramycini</name>
    <dbReference type="NCBI Taxonomy" id="60450"/>
    <lineage>
        <taxon>Bacteria</taxon>
        <taxon>Bacillati</taxon>
        <taxon>Actinomycetota</taxon>
        <taxon>Actinomycetes</taxon>
        <taxon>Propionibacteriales</taxon>
        <taxon>Kribbellaceae</taxon>
        <taxon>Kribbella</taxon>
    </lineage>
</organism>
<dbReference type="InterPro" id="IPR016032">
    <property type="entry name" value="Sig_transdc_resp-reg_C-effctor"/>
</dbReference>
<dbReference type="RefSeq" id="WP_171677135.1">
    <property type="nucleotide sequence ID" value="NZ_BAAAGT010000005.1"/>
</dbReference>
<dbReference type="InterPro" id="IPR003593">
    <property type="entry name" value="AAA+_ATPase"/>
</dbReference>
<dbReference type="EMBL" id="JACHKF010000001">
    <property type="protein sequence ID" value="MBB6570752.1"/>
    <property type="molecule type" value="Genomic_DNA"/>
</dbReference>
<dbReference type="GO" id="GO:0003677">
    <property type="term" value="F:DNA binding"/>
    <property type="evidence" value="ECO:0007669"/>
    <property type="project" value="UniProtKB-UniRule"/>
</dbReference>
<feature type="domain" description="OmpR/PhoB-type" evidence="6">
    <location>
        <begin position="1"/>
        <end position="90"/>
    </location>
</feature>
<accession>A0A7Y4P2D5</accession>
<evidence type="ECO:0000256" key="4">
    <source>
        <dbReference type="ARBA" id="ARBA00023163"/>
    </source>
</evidence>
<dbReference type="InterPro" id="IPR002182">
    <property type="entry name" value="NB-ARC"/>
</dbReference>
<dbReference type="PANTHER" id="PTHR35807">
    <property type="entry name" value="TRANSCRIPTIONAL REGULATOR REDD-RELATED"/>
    <property type="match status" value="1"/>
</dbReference>
<dbReference type="Pfam" id="PF13424">
    <property type="entry name" value="TPR_12"/>
    <property type="match status" value="1"/>
</dbReference>
<dbReference type="GO" id="GO:0000160">
    <property type="term" value="P:phosphorelay signal transduction system"/>
    <property type="evidence" value="ECO:0007669"/>
    <property type="project" value="InterPro"/>
</dbReference>
<dbReference type="InterPro" id="IPR001867">
    <property type="entry name" value="OmpR/PhoB-type_DNA-bd"/>
</dbReference>
<gene>
    <name evidence="7" type="ORF">HNR71_006389</name>
    <name evidence="8" type="ORF">HPO96_26955</name>
</gene>
<dbReference type="EMBL" id="JABJRC010000007">
    <property type="protein sequence ID" value="NOL43893.1"/>
    <property type="molecule type" value="Genomic_DNA"/>
</dbReference>
<keyword evidence="3 5" id="KW-0238">DNA-binding</keyword>
<dbReference type="InterPro" id="IPR011990">
    <property type="entry name" value="TPR-like_helical_dom_sf"/>
</dbReference>
<reference evidence="8 9" key="1">
    <citation type="submission" date="2020-05" db="EMBL/GenBank/DDBJ databases">
        <title>Genome sequence of Kribbella sandramycini ATCC 39419.</title>
        <authorList>
            <person name="Maclea K.S."/>
            <person name="Fair J.L."/>
        </authorList>
    </citation>
    <scope>NUCLEOTIDE SEQUENCE [LARGE SCALE GENOMIC DNA]</scope>
    <source>
        <strain evidence="8 9">ATCC 39419</strain>
    </source>
</reference>
<dbReference type="Pfam" id="PF03704">
    <property type="entry name" value="BTAD"/>
    <property type="match status" value="1"/>
</dbReference>
<evidence type="ECO:0000313" key="10">
    <source>
        <dbReference type="Proteomes" id="UP000553957"/>
    </source>
</evidence>
<dbReference type="Proteomes" id="UP000534306">
    <property type="component" value="Unassembled WGS sequence"/>
</dbReference>
<dbReference type="SUPFAM" id="SSF46894">
    <property type="entry name" value="C-terminal effector domain of the bipartite response regulators"/>
    <property type="match status" value="1"/>
</dbReference>
<dbReference type="InterPro" id="IPR005158">
    <property type="entry name" value="BTAD"/>
</dbReference>
<dbReference type="Gene3D" id="1.25.40.10">
    <property type="entry name" value="Tetratricopeptide repeat domain"/>
    <property type="match status" value="3"/>
</dbReference>
<comment type="caution">
    <text evidence="8">The sequence shown here is derived from an EMBL/GenBank/DDBJ whole genome shotgun (WGS) entry which is preliminary data.</text>
</comment>
<dbReference type="Gene3D" id="3.40.50.300">
    <property type="entry name" value="P-loop containing nucleotide triphosphate hydrolases"/>
    <property type="match status" value="1"/>
</dbReference>
<sequence>MEFSLLGPLRVVADGAVLQVRPGGQRTVLATLLLRANSVVLVDELIERVWDGAPPAKAKAALQVQVVRLRSALGSASPIETVPGGYRIVVEPGELDVERFDSLIRDADRTADAGVRARCLTDALALWRGPALVDVPGESLRRDFVPALAESRLQALEQRIDAELSLGRHAALIAELRVLTGEHPLRERFWAQLMIALYRSEQQAEALETYRTVRRLLTDVLAVEPGPELRRLEREVLEGVTELSQAPAVRLVDSWEPQYQLPREASGVVGRDLVVDELAERLSGDSVPVVAIHGGAGVGKSTLAVRIAHRVRESFPDGQWFVRLDGAQRGGRDAADVLGELLLASGVAGTAIPRGASARSAALRARLAGRRVLLVLDDAAGAAQVEDLIPGTEGSAVLVTSRQDLRPLAVRHGSHGLQLPVLTADAGTALLTAVLGAERVAADAVAVAELVELCARLPLALRIAGANLSLHPERSIAGYVDELRAGDRLSRLQVAGDDAVRAAFDLSYRGLDPAAARTFRLLGTIPGPDFTAESAAVLLGTTYAEAERLLEVLAATSLIQHYLPGRYQFHDLLRLYAAEQARATEGPAVASAAVRGLVEYQIARVDHAAGLLYPVVRRLPRSYGDVPPFADHAAALAWLDDERAGLVAAAQQVTEPVELTWHIADALRGYFAARRHNDDWERLARAGLAAAEEAGTVDVQAVQHLSLGVLHSYRAEFQLAESHYQQAIALRRSVGKDQDNGPVFNNLAVLYTSQARYAEAIEAFQHGGALDLASGAAVSRATKLSNLATVMFYTGDLTGAVQQLREAQAVRGSTGTPHTTFTLGQCLHRLGDAVGAAVELAQSLQLAREIGEDLSVAYALYGLAELSCDLDELDQAAKYAADALQLAREIRSPAAQIDCSNVTGVVQRRRGAHLQAVALHSHALELARTSGELRAGVIAQIGLAAALYDSGQLAPATMHATAAFETAHRYGLRLAEATSLALLSRLQLVAGDEAAATLSARKAVDLQQATGYRPPAWEAAWLHV</sequence>
<keyword evidence="9" id="KW-1185">Reference proteome</keyword>
<dbReference type="CDD" id="cd15831">
    <property type="entry name" value="BTAD"/>
    <property type="match status" value="1"/>
</dbReference>
<feature type="DNA-binding region" description="OmpR/PhoB-type" evidence="5">
    <location>
        <begin position="1"/>
        <end position="90"/>
    </location>
</feature>
<dbReference type="InterPro" id="IPR027417">
    <property type="entry name" value="P-loop_NTPase"/>
</dbReference>
<dbReference type="PANTHER" id="PTHR35807:SF1">
    <property type="entry name" value="TRANSCRIPTIONAL REGULATOR REDD"/>
    <property type="match status" value="1"/>
</dbReference>
<dbReference type="InterPro" id="IPR036388">
    <property type="entry name" value="WH-like_DNA-bd_sf"/>
</dbReference>
<evidence type="ECO:0000259" key="6">
    <source>
        <dbReference type="PROSITE" id="PS51755"/>
    </source>
</evidence>
<dbReference type="PROSITE" id="PS51755">
    <property type="entry name" value="OMPR_PHOB"/>
    <property type="match status" value="1"/>
</dbReference>
<dbReference type="InterPro" id="IPR019734">
    <property type="entry name" value="TPR_rpt"/>
</dbReference>
<protein>
    <submittedName>
        <fullName evidence="7">DNA-binding SARP family transcriptional activator/tetratricopeptide (TPR) repeat protein</fullName>
    </submittedName>
    <submittedName>
        <fullName evidence="8">Tetratricopeptide repeat protein</fullName>
    </submittedName>
</protein>
<dbReference type="PRINTS" id="PR00364">
    <property type="entry name" value="DISEASERSIST"/>
</dbReference>
<evidence type="ECO:0000256" key="3">
    <source>
        <dbReference type="ARBA" id="ARBA00023125"/>
    </source>
</evidence>
<dbReference type="SUPFAM" id="SSF52540">
    <property type="entry name" value="P-loop containing nucleoside triphosphate hydrolases"/>
    <property type="match status" value="1"/>
</dbReference>
<dbReference type="SMART" id="SM00862">
    <property type="entry name" value="Trans_reg_C"/>
    <property type="match status" value="1"/>
</dbReference>
<comment type="similarity">
    <text evidence="1">Belongs to the AfsR/DnrI/RedD regulatory family.</text>
</comment>
<dbReference type="SUPFAM" id="SSF48452">
    <property type="entry name" value="TPR-like"/>
    <property type="match status" value="3"/>
</dbReference>
<proteinExistence type="inferred from homology"/>
<evidence type="ECO:0000313" key="7">
    <source>
        <dbReference type="EMBL" id="MBB6570752.1"/>
    </source>
</evidence>
<dbReference type="SMART" id="SM01043">
    <property type="entry name" value="BTAD"/>
    <property type="match status" value="1"/>
</dbReference>
<dbReference type="SMART" id="SM00028">
    <property type="entry name" value="TPR"/>
    <property type="match status" value="7"/>
</dbReference>
<evidence type="ECO:0000313" key="8">
    <source>
        <dbReference type="EMBL" id="NOL43893.1"/>
    </source>
</evidence>
<keyword evidence="2" id="KW-0805">Transcription regulation</keyword>
<dbReference type="Gene3D" id="1.10.10.10">
    <property type="entry name" value="Winged helix-like DNA-binding domain superfamily/Winged helix DNA-binding domain"/>
    <property type="match status" value="1"/>
</dbReference>
<evidence type="ECO:0000256" key="2">
    <source>
        <dbReference type="ARBA" id="ARBA00023015"/>
    </source>
</evidence>
<name>A0A7Y4P2D5_9ACTN</name>
<dbReference type="InterPro" id="IPR051677">
    <property type="entry name" value="AfsR-DnrI-RedD_regulator"/>
</dbReference>
<dbReference type="SMART" id="SM00382">
    <property type="entry name" value="AAA"/>
    <property type="match status" value="1"/>
</dbReference>
<dbReference type="Proteomes" id="UP000553957">
    <property type="component" value="Unassembled WGS sequence"/>
</dbReference>
<evidence type="ECO:0000313" key="9">
    <source>
        <dbReference type="Proteomes" id="UP000534306"/>
    </source>
</evidence>
<evidence type="ECO:0000256" key="5">
    <source>
        <dbReference type="PROSITE-ProRule" id="PRU01091"/>
    </source>
</evidence>
<keyword evidence="4" id="KW-0804">Transcription</keyword>